<evidence type="ECO:0000256" key="1">
    <source>
        <dbReference type="ARBA" id="ARBA00018672"/>
    </source>
</evidence>
<reference evidence="10 11" key="1">
    <citation type="submission" date="2021-10" db="EMBL/GenBank/DDBJ databases">
        <title>Anaerobic single-cell dispensing facilitates the cultivation of human gut bacteria.</title>
        <authorList>
            <person name="Afrizal A."/>
        </authorList>
    </citation>
    <scope>NUCLEOTIDE SEQUENCE [LARGE SCALE GENOMIC DNA]</scope>
    <source>
        <strain evidence="10 11">CLA-AA-H200</strain>
    </source>
</reference>
<dbReference type="Pfam" id="PF00486">
    <property type="entry name" value="Trans_reg_C"/>
    <property type="match status" value="1"/>
</dbReference>
<dbReference type="SUPFAM" id="SSF52172">
    <property type="entry name" value="CheY-like"/>
    <property type="match status" value="1"/>
</dbReference>
<feature type="domain" description="Response regulatory" evidence="8">
    <location>
        <begin position="4"/>
        <end position="117"/>
    </location>
</feature>
<protein>
    <recommendedName>
        <fullName evidence="1">Stage 0 sporulation protein A homolog</fullName>
    </recommendedName>
</protein>
<dbReference type="SMART" id="SM00862">
    <property type="entry name" value="Trans_reg_C"/>
    <property type="match status" value="1"/>
</dbReference>
<keyword evidence="4" id="KW-0804">Transcription</keyword>
<dbReference type="PANTHER" id="PTHR48111:SF43">
    <property type="entry name" value="STAGE 0 SPORULATION PROTEIN A HOMOLOG"/>
    <property type="match status" value="1"/>
</dbReference>
<dbReference type="Pfam" id="PF00072">
    <property type="entry name" value="Response_reg"/>
    <property type="match status" value="1"/>
</dbReference>
<keyword evidence="2" id="KW-0805">Transcription regulation</keyword>
<evidence type="ECO:0000256" key="4">
    <source>
        <dbReference type="ARBA" id="ARBA00023163"/>
    </source>
</evidence>
<dbReference type="InterPro" id="IPR001867">
    <property type="entry name" value="OmpR/PhoB-type_DNA-bd"/>
</dbReference>
<organism evidence="10 11">
    <name type="scientific">Ruminococcus turbiniformis</name>
    <dbReference type="NCBI Taxonomy" id="2881258"/>
    <lineage>
        <taxon>Bacteria</taxon>
        <taxon>Bacillati</taxon>
        <taxon>Bacillota</taxon>
        <taxon>Clostridia</taxon>
        <taxon>Eubacteriales</taxon>
        <taxon>Oscillospiraceae</taxon>
        <taxon>Ruminococcus</taxon>
    </lineage>
</organism>
<evidence type="ECO:0000313" key="11">
    <source>
        <dbReference type="Proteomes" id="UP001198151"/>
    </source>
</evidence>
<dbReference type="Proteomes" id="UP001198151">
    <property type="component" value="Unassembled WGS sequence"/>
</dbReference>
<feature type="modified residue" description="4-aspartylphosphate" evidence="6">
    <location>
        <position position="53"/>
    </location>
</feature>
<evidence type="ECO:0000259" key="9">
    <source>
        <dbReference type="PROSITE" id="PS51755"/>
    </source>
</evidence>
<dbReference type="PROSITE" id="PS50110">
    <property type="entry name" value="RESPONSE_REGULATORY"/>
    <property type="match status" value="1"/>
</dbReference>
<dbReference type="PROSITE" id="PS51755">
    <property type="entry name" value="OMPR_PHOB"/>
    <property type="match status" value="1"/>
</dbReference>
<comment type="caution">
    <text evidence="10">The sequence shown here is derived from an EMBL/GenBank/DDBJ whole genome shotgun (WGS) entry which is preliminary data.</text>
</comment>
<dbReference type="Gene3D" id="1.10.10.10">
    <property type="entry name" value="Winged helix-like DNA-binding domain superfamily/Winged helix DNA-binding domain"/>
    <property type="match status" value="1"/>
</dbReference>
<comment type="function">
    <text evidence="5">May play the central regulatory role in sporulation. It may be an element of the effector pathway responsible for the activation of sporulation genes in response to nutritional stress. Spo0A may act in concert with spo0H (a sigma factor) to control the expression of some genes that are critical to the sporulation process.</text>
</comment>
<feature type="DNA-binding region" description="OmpR/PhoB-type" evidence="7">
    <location>
        <begin position="125"/>
        <end position="221"/>
    </location>
</feature>
<dbReference type="InterPro" id="IPR036388">
    <property type="entry name" value="WH-like_DNA-bd_sf"/>
</dbReference>
<accession>A0ABS8FTE9</accession>
<evidence type="ECO:0000256" key="3">
    <source>
        <dbReference type="ARBA" id="ARBA00023125"/>
    </source>
</evidence>
<evidence type="ECO:0000313" key="10">
    <source>
        <dbReference type="EMBL" id="MCC2253325.1"/>
    </source>
</evidence>
<dbReference type="SMART" id="SM00448">
    <property type="entry name" value="REC"/>
    <property type="match status" value="1"/>
</dbReference>
<proteinExistence type="predicted"/>
<evidence type="ECO:0000256" key="6">
    <source>
        <dbReference type="PROSITE-ProRule" id="PRU00169"/>
    </source>
</evidence>
<evidence type="ECO:0000256" key="5">
    <source>
        <dbReference type="ARBA" id="ARBA00024867"/>
    </source>
</evidence>
<dbReference type="EMBL" id="JAJEQX010000003">
    <property type="protein sequence ID" value="MCC2253325.1"/>
    <property type="molecule type" value="Genomic_DNA"/>
</dbReference>
<dbReference type="CDD" id="cd00383">
    <property type="entry name" value="trans_reg_C"/>
    <property type="match status" value="1"/>
</dbReference>
<dbReference type="PANTHER" id="PTHR48111">
    <property type="entry name" value="REGULATOR OF RPOS"/>
    <property type="match status" value="1"/>
</dbReference>
<name>A0ABS8FTE9_9FIRM</name>
<dbReference type="InterPro" id="IPR011006">
    <property type="entry name" value="CheY-like_superfamily"/>
</dbReference>
<sequence length="221" mass="25074">MCSRILIIEDDVLIRDELKILLENEGYSADCVTEFENIPDQIRQISPDLILLDVNLPDRDGYSICASIRRFCKTPVLFLTGRSTAMDELEALTVGGDDYIAKPCNIPVLLARIKNLLYRSGGKTDPVMEYKGIRLNPVAGTVSAEKREVELTKTELKILYYLFRHPGEIVSRLDLTEYLWDNAIHIDDNALSVNIMRLRGKLRELGADGLIRTKRGMGYRI</sequence>
<dbReference type="Gene3D" id="3.40.50.2300">
    <property type="match status" value="1"/>
</dbReference>
<evidence type="ECO:0000259" key="8">
    <source>
        <dbReference type="PROSITE" id="PS50110"/>
    </source>
</evidence>
<evidence type="ECO:0000256" key="7">
    <source>
        <dbReference type="PROSITE-ProRule" id="PRU01091"/>
    </source>
</evidence>
<dbReference type="InterPro" id="IPR039420">
    <property type="entry name" value="WalR-like"/>
</dbReference>
<keyword evidence="11" id="KW-1185">Reference proteome</keyword>
<keyword evidence="3 7" id="KW-0238">DNA-binding</keyword>
<gene>
    <name evidence="10" type="ORF">LKD70_02520</name>
</gene>
<evidence type="ECO:0000256" key="2">
    <source>
        <dbReference type="ARBA" id="ARBA00023015"/>
    </source>
</evidence>
<dbReference type="RefSeq" id="WP_227706484.1">
    <property type="nucleotide sequence ID" value="NZ_JAJEQX010000003.1"/>
</dbReference>
<dbReference type="InterPro" id="IPR001789">
    <property type="entry name" value="Sig_transdc_resp-reg_receiver"/>
</dbReference>
<keyword evidence="6" id="KW-0597">Phosphoprotein</keyword>
<feature type="domain" description="OmpR/PhoB-type" evidence="9">
    <location>
        <begin position="125"/>
        <end position="221"/>
    </location>
</feature>